<dbReference type="PANTHER" id="PTHR21397">
    <property type="entry name" value="CHROMATIN COMPLEXES SUBUNIT BAP18-RELATED"/>
    <property type="match status" value="1"/>
</dbReference>
<protein>
    <recommendedName>
        <fullName evidence="3">ER membrane protein complex subunit 10</fullName>
    </recommendedName>
</protein>
<comment type="caution">
    <text evidence="11">The sequence shown here is derived from an EMBL/GenBank/DDBJ whole genome shotgun (WGS) entry which is preliminary data.</text>
</comment>
<feature type="region of interest" description="Disordered" evidence="9">
    <location>
        <begin position="1"/>
        <end position="23"/>
    </location>
</feature>
<keyword evidence="8 10" id="KW-0472">Membrane</keyword>
<reference evidence="11" key="1">
    <citation type="submission" date="2020-04" db="EMBL/GenBank/DDBJ databases">
        <authorList>
            <person name="Alioto T."/>
            <person name="Alioto T."/>
            <person name="Gomez Garrido J."/>
        </authorList>
    </citation>
    <scope>NUCLEOTIDE SEQUENCE</scope>
    <source>
        <strain evidence="11">A484AB</strain>
    </source>
</reference>
<name>A0A6S7HQT0_PARCT</name>
<feature type="compositionally biased region" description="Basic and acidic residues" evidence="9">
    <location>
        <begin position="8"/>
        <end position="23"/>
    </location>
</feature>
<evidence type="ECO:0000313" key="12">
    <source>
        <dbReference type="Proteomes" id="UP001152795"/>
    </source>
</evidence>
<organism evidence="11 12">
    <name type="scientific">Paramuricea clavata</name>
    <name type="common">Red gorgonian</name>
    <name type="synonym">Violescent sea-whip</name>
    <dbReference type="NCBI Taxonomy" id="317549"/>
    <lineage>
        <taxon>Eukaryota</taxon>
        <taxon>Metazoa</taxon>
        <taxon>Cnidaria</taxon>
        <taxon>Anthozoa</taxon>
        <taxon>Octocorallia</taxon>
        <taxon>Malacalcyonacea</taxon>
        <taxon>Plexauridae</taxon>
        <taxon>Paramuricea</taxon>
    </lineage>
</organism>
<evidence type="ECO:0000256" key="5">
    <source>
        <dbReference type="ARBA" id="ARBA00022729"/>
    </source>
</evidence>
<keyword evidence="12" id="KW-1185">Reference proteome</keyword>
<dbReference type="Proteomes" id="UP001152795">
    <property type="component" value="Unassembled WGS sequence"/>
</dbReference>
<evidence type="ECO:0000256" key="4">
    <source>
        <dbReference type="ARBA" id="ARBA00022692"/>
    </source>
</evidence>
<keyword evidence="5" id="KW-0732">Signal</keyword>
<evidence type="ECO:0000256" key="10">
    <source>
        <dbReference type="SAM" id="Phobius"/>
    </source>
</evidence>
<keyword evidence="6" id="KW-0256">Endoplasmic reticulum</keyword>
<evidence type="ECO:0000256" key="2">
    <source>
        <dbReference type="ARBA" id="ARBA00007695"/>
    </source>
</evidence>
<keyword evidence="7 10" id="KW-1133">Transmembrane helix</keyword>
<dbReference type="Pfam" id="PF21203">
    <property type="entry name" value="ECM10"/>
    <property type="match status" value="1"/>
</dbReference>
<accession>A0A6S7HQT0</accession>
<comment type="similarity">
    <text evidence="2">Belongs to the EMC10 family.</text>
</comment>
<feature type="transmembrane region" description="Helical" evidence="10">
    <location>
        <begin position="28"/>
        <end position="45"/>
    </location>
</feature>
<feature type="non-terminal residue" evidence="11">
    <location>
        <position position="1"/>
    </location>
</feature>
<evidence type="ECO:0000256" key="9">
    <source>
        <dbReference type="SAM" id="MobiDB-lite"/>
    </source>
</evidence>
<dbReference type="AlphaFoldDB" id="A0A6S7HQT0"/>
<evidence type="ECO:0000256" key="3">
    <source>
        <dbReference type="ARBA" id="ARBA00020105"/>
    </source>
</evidence>
<keyword evidence="4 10" id="KW-0812">Transmembrane</keyword>
<evidence type="ECO:0000256" key="6">
    <source>
        <dbReference type="ARBA" id="ARBA00022824"/>
    </source>
</evidence>
<dbReference type="EMBL" id="CACRXK020005604">
    <property type="protein sequence ID" value="CAB4006789.1"/>
    <property type="molecule type" value="Genomic_DNA"/>
</dbReference>
<comment type="subcellular location">
    <subcellularLocation>
        <location evidence="1">Endoplasmic reticulum membrane</location>
        <topology evidence="1">Single-pass type I membrane protein</topology>
    </subcellularLocation>
</comment>
<dbReference type="GO" id="GO:0005789">
    <property type="term" value="C:endoplasmic reticulum membrane"/>
    <property type="evidence" value="ECO:0007669"/>
    <property type="project" value="UniProtKB-SubCell"/>
</dbReference>
<evidence type="ECO:0000256" key="1">
    <source>
        <dbReference type="ARBA" id="ARBA00004115"/>
    </source>
</evidence>
<dbReference type="OrthoDB" id="1894652at2759"/>
<sequence length="66" mass="7155">PETQTYIKKLEDERRGKERGKGKDNRSFFAKYWMYIVPLLLFLLLSGQEPPAGGAAAGGSGGAPAN</sequence>
<evidence type="ECO:0000256" key="7">
    <source>
        <dbReference type="ARBA" id="ARBA00022989"/>
    </source>
</evidence>
<evidence type="ECO:0000313" key="11">
    <source>
        <dbReference type="EMBL" id="CAB4006789.1"/>
    </source>
</evidence>
<evidence type="ECO:0000256" key="8">
    <source>
        <dbReference type="ARBA" id="ARBA00023136"/>
    </source>
</evidence>
<proteinExistence type="inferred from homology"/>
<gene>
    <name evidence="11" type="ORF">PACLA_8A052032</name>
</gene>
<dbReference type="PANTHER" id="PTHR21397:SF4">
    <property type="entry name" value="ER MEMBRANE PROTEIN COMPLEX SUBUNIT 10"/>
    <property type="match status" value="1"/>
</dbReference>